<dbReference type="GO" id="GO:0003677">
    <property type="term" value="F:DNA binding"/>
    <property type="evidence" value="ECO:0007669"/>
    <property type="project" value="InterPro"/>
</dbReference>
<evidence type="ECO:0000259" key="2">
    <source>
        <dbReference type="SMART" id="SM00421"/>
    </source>
</evidence>
<dbReference type="Proteomes" id="UP000178272">
    <property type="component" value="Unassembled WGS sequence"/>
</dbReference>
<dbReference type="STRING" id="1797517.A3F61_01540"/>
<evidence type="ECO:0000313" key="4">
    <source>
        <dbReference type="Proteomes" id="UP000178272"/>
    </source>
</evidence>
<dbReference type="InterPro" id="IPR036388">
    <property type="entry name" value="WH-like_DNA-bd_sf"/>
</dbReference>
<protein>
    <recommendedName>
        <fullName evidence="2">HTH luxR-type domain-containing protein</fullName>
    </recommendedName>
</protein>
<dbReference type="EMBL" id="MHCA01000006">
    <property type="protein sequence ID" value="OGY12778.1"/>
    <property type="molecule type" value="Genomic_DNA"/>
</dbReference>
<feature type="domain" description="HTH luxR-type" evidence="2">
    <location>
        <begin position="9"/>
        <end position="66"/>
    </location>
</feature>
<proteinExistence type="predicted"/>
<dbReference type="GO" id="GO:0006355">
    <property type="term" value="P:regulation of DNA-templated transcription"/>
    <property type="evidence" value="ECO:0007669"/>
    <property type="project" value="InterPro"/>
</dbReference>
<accession>A0A1G1VBH4</accession>
<sequence>MTEGEPLRTPHLSKRLQDTARLTGGGSSVVEIGETLSLKPNTVKLYMSQVRSALGINTRTERRIERELIARYNKSMAADEGAKTETRTPPLEFNPYPDNPEEARRESKKVLEDAGWLIF</sequence>
<name>A0A1G1VBH4_9BACT</name>
<evidence type="ECO:0000256" key="1">
    <source>
        <dbReference type="SAM" id="MobiDB-lite"/>
    </source>
</evidence>
<dbReference type="AlphaFoldDB" id="A0A1G1VBH4"/>
<dbReference type="SUPFAM" id="SSF46894">
    <property type="entry name" value="C-terminal effector domain of the bipartite response regulators"/>
    <property type="match status" value="1"/>
</dbReference>
<dbReference type="InterPro" id="IPR016032">
    <property type="entry name" value="Sig_transdc_resp-reg_C-effctor"/>
</dbReference>
<reference evidence="3 4" key="1">
    <citation type="journal article" date="2016" name="Nat. Commun.">
        <title>Thousands of microbial genomes shed light on interconnected biogeochemical processes in an aquifer system.</title>
        <authorList>
            <person name="Anantharaman K."/>
            <person name="Brown C.T."/>
            <person name="Hug L.A."/>
            <person name="Sharon I."/>
            <person name="Castelle C.J."/>
            <person name="Probst A.J."/>
            <person name="Thomas B.C."/>
            <person name="Singh A."/>
            <person name="Wilkins M.J."/>
            <person name="Karaoz U."/>
            <person name="Brodie E.L."/>
            <person name="Williams K.H."/>
            <person name="Hubbard S.S."/>
            <person name="Banfield J.F."/>
        </authorList>
    </citation>
    <scope>NUCLEOTIDE SEQUENCE [LARGE SCALE GENOMIC DNA]</scope>
</reference>
<gene>
    <name evidence="3" type="ORF">A3F61_01540</name>
</gene>
<feature type="region of interest" description="Disordered" evidence="1">
    <location>
        <begin position="1"/>
        <end position="26"/>
    </location>
</feature>
<dbReference type="SMART" id="SM00421">
    <property type="entry name" value="HTH_LUXR"/>
    <property type="match status" value="1"/>
</dbReference>
<dbReference type="Gene3D" id="1.10.10.10">
    <property type="entry name" value="Winged helix-like DNA-binding domain superfamily/Winged helix DNA-binding domain"/>
    <property type="match status" value="1"/>
</dbReference>
<organism evidence="3 4">
    <name type="scientific">Candidatus Blackburnbacteria bacterium RIFCSPHIGHO2_12_FULL_41_13b</name>
    <dbReference type="NCBI Taxonomy" id="1797517"/>
    <lineage>
        <taxon>Bacteria</taxon>
        <taxon>Candidatus Blackburniibacteriota</taxon>
    </lineage>
</organism>
<dbReference type="InterPro" id="IPR000792">
    <property type="entry name" value="Tscrpt_reg_LuxR_C"/>
</dbReference>
<feature type="region of interest" description="Disordered" evidence="1">
    <location>
        <begin position="78"/>
        <end position="106"/>
    </location>
</feature>
<evidence type="ECO:0000313" key="3">
    <source>
        <dbReference type="EMBL" id="OGY12778.1"/>
    </source>
</evidence>
<comment type="caution">
    <text evidence="3">The sequence shown here is derived from an EMBL/GenBank/DDBJ whole genome shotgun (WGS) entry which is preliminary data.</text>
</comment>
<dbReference type="Pfam" id="PF00196">
    <property type="entry name" value="GerE"/>
    <property type="match status" value="1"/>
</dbReference>